<evidence type="ECO:0000256" key="3">
    <source>
        <dbReference type="ARBA" id="ARBA00022722"/>
    </source>
</evidence>
<dbReference type="GO" id="GO:0016787">
    <property type="term" value="F:hydrolase activity"/>
    <property type="evidence" value="ECO:0007669"/>
    <property type="project" value="UniProtKB-KW"/>
</dbReference>
<comment type="caution">
    <text evidence="8">The sequence shown here is derived from an EMBL/GenBank/DDBJ whole genome shotgun (WGS) entry which is preliminary data.</text>
</comment>
<keyword evidence="4" id="KW-0255">Endonuclease</keyword>
<organism evidence="8 9">
    <name type="scientific">Nepenthes gracilis</name>
    <name type="common">Slender pitcher plant</name>
    <dbReference type="NCBI Taxonomy" id="150966"/>
    <lineage>
        <taxon>Eukaryota</taxon>
        <taxon>Viridiplantae</taxon>
        <taxon>Streptophyta</taxon>
        <taxon>Embryophyta</taxon>
        <taxon>Tracheophyta</taxon>
        <taxon>Spermatophyta</taxon>
        <taxon>Magnoliopsida</taxon>
        <taxon>eudicotyledons</taxon>
        <taxon>Gunneridae</taxon>
        <taxon>Pentapetalae</taxon>
        <taxon>Caryophyllales</taxon>
        <taxon>Nepenthaceae</taxon>
        <taxon>Nepenthes</taxon>
    </lineage>
</organism>
<dbReference type="Gene3D" id="3.30.420.10">
    <property type="entry name" value="Ribonuclease H-like superfamily/Ribonuclease H"/>
    <property type="match status" value="1"/>
</dbReference>
<evidence type="ECO:0000256" key="6">
    <source>
        <dbReference type="ARBA" id="ARBA00022918"/>
    </source>
</evidence>
<dbReference type="InterPro" id="IPR041373">
    <property type="entry name" value="RT_RNaseH"/>
</dbReference>
<sequence>MLGIPTEVMVHRLGFDPGYKLIRQKLRNHSIKKLIIVKEEVKRLLDAEFVREVQYPDWLSNIVLIKKRNGNWRICVDFTNINKACPKDSFQLPRIDQLVDSTIGYKLLCFMDAYSGYNQIRMDPGDEEHTSFMTYQGTYCYKVIPFGFKNVEATYQCLVNKMFEAQIRRNVEVYVDDILVKSRNDRDHVRDLEKTFQVLRARRMKLNPTKCAFGITSEKLFDFIVSQRGIEASPEKIRAIFDMNPSWTVKEIQKLTGRLAALSRFLAKSAEKYLPFFRALRGSKASRFRWTDKCEEAFQELKIHNAKLRAYREHEGRQQHVYYMSRVLTDAKTWYPHMERIALTLIYYARKLRPYFQMHQIVVLTDQPLKSILYKPETSKRLVKWAIELDEFDPEELKLVECSRVDPECRWILHTNRQRSRSRAQNSSKIKYLVELTFPATNNVAEYEAFLAGLCFAKECSARALVVHSDSKLVEVLQVNEDDNWITPYRRYLTDGTLPTNADEAKLIKKTASWYVIIDGRLYRLGYSTPYLKCLAPEEAKYALSEIHLGIYGSHIGGKTLRSRSCGKDFSGSR</sequence>
<evidence type="ECO:0000256" key="4">
    <source>
        <dbReference type="ARBA" id="ARBA00022759"/>
    </source>
</evidence>
<dbReference type="Pfam" id="PF00078">
    <property type="entry name" value="RVT_1"/>
    <property type="match status" value="1"/>
</dbReference>
<dbReference type="InterPro" id="IPR000477">
    <property type="entry name" value="RT_dom"/>
</dbReference>
<dbReference type="AlphaFoldDB" id="A0AAD3S1M6"/>
<dbReference type="CDD" id="cd01647">
    <property type="entry name" value="RT_LTR"/>
    <property type="match status" value="1"/>
</dbReference>
<name>A0AAD3S1M6_NEPGR</name>
<dbReference type="EMBL" id="BSYO01000003">
    <property type="protein sequence ID" value="GMH02617.1"/>
    <property type="molecule type" value="Genomic_DNA"/>
</dbReference>
<evidence type="ECO:0000256" key="1">
    <source>
        <dbReference type="ARBA" id="ARBA00022679"/>
    </source>
</evidence>
<feature type="domain" description="Reverse transcriptase" evidence="7">
    <location>
        <begin position="46"/>
        <end position="228"/>
    </location>
</feature>
<keyword evidence="3" id="KW-0540">Nuclease</keyword>
<dbReference type="Pfam" id="PF17917">
    <property type="entry name" value="RT_RNaseH"/>
    <property type="match status" value="1"/>
</dbReference>
<dbReference type="InterPro" id="IPR043128">
    <property type="entry name" value="Rev_trsase/Diguanyl_cyclase"/>
</dbReference>
<reference evidence="8" key="1">
    <citation type="submission" date="2023-05" db="EMBL/GenBank/DDBJ databases">
        <title>Nepenthes gracilis genome sequencing.</title>
        <authorList>
            <person name="Fukushima K."/>
        </authorList>
    </citation>
    <scope>NUCLEOTIDE SEQUENCE</scope>
    <source>
        <strain evidence="8">SING2019-196</strain>
    </source>
</reference>
<dbReference type="InterPro" id="IPR043502">
    <property type="entry name" value="DNA/RNA_pol_sf"/>
</dbReference>
<dbReference type="GO" id="GO:0003964">
    <property type="term" value="F:RNA-directed DNA polymerase activity"/>
    <property type="evidence" value="ECO:0007669"/>
    <property type="project" value="UniProtKB-KW"/>
</dbReference>
<dbReference type="PROSITE" id="PS50878">
    <property type="entry name" value="RT_POL"/>
    <property type="match status" value="1"/>
</dbReference>
<evidence type="ECO:0000256" key="2">
    <source>
        <dbReference type="ARBA" id="ARBA00022695"/>
    </source>
</evidence>
<evidence type="ECO:0000256" key="5">
    <source>
        <dbReference type="ARBA" id="ARBA00022801"/>
    </source>
</evidence>
<evidence type="ECO:0000313" key="8">
    <source>
        <dbReference type="EMBL" id="GMH02617.1"/>
    </source>
</evidence>
<dbReference type="InterPro" id="IPR036397">
    <property type="entry name" value="RNaseH_sf"/>
</dbReference>
<gene>
    <name evidence="8" type="ORF">Nepgr_004456</name>
</gene>
<dbReference type="Proteomes" id="UP001279734">
    <property type="component" value="Unassembled WGS sequence"/>
</dbReference>
<keyword evidence="5" id="KW-0378">Hydrolase</keyword>
<evidence type="ECO:0000259" key="7">
    <source>
        <dbReference type="PROSITE" id="PS50878"/>
    </source>
</evidence>
<dbReference type="Gene3D" id="3.10.10.10">
    <property type="entry name" value="HIV Type 1 Reverse Transcriptase, subunit A, domain 1"/>
    <property type="match status" value="1"/>
</dbReference>
<dbReference type="SUPFAM" id="SSF53098">
    <property type="entry name" value="Ribonuclease H-like"/>
    <property type="match status" value="1"/>
</dbReference>
<accession>A0AAD3S1M6</accession>
<dbReference type="PANTHER" id="PTHR24559">
    <property type="entry name" value="TRANSPOSON TY3-I GAG-POL POLYPROTEIN"/>
    <property type="match status" value="1"/>
</dbReference>
<dbReference type="PANTHER" id="PTHR24559:SF430">
    <property type="entry name" value="RNA-DIRECTED DNA POLYMERASE"/>
    <property type="match status" value="1"/>
</dbReference>
<protein>
    <recommendedName>
        <fullName evidence="7">Reverse transcriptase domain-containing protein</fullName>
    </recommendedName>
</protein>
<dbReference type="GO" id="GO:0004519">
    <property type="term" value="F:endonuclease activity"/>
    <property type="evidence" value="ECO:0007669"/>
    <property type="project" value="UniProtKB-KW"/>
</dbReference>
<evidence type="ECO:0000313" key="9">
    <source>
        <dbReference type="Proteomes" id="UP001279734"/>
    </source>
</evidence>
<dbReference type="SUPFAM" id="SSF56672">
    <property type="entry name" value="DNA/RNA polymerases"/>
    <property type="match status" value="1"/>
</dbReference>
<dbReference type="Gene3D" id="3.30.70.270">
    <property type="match status" value="2"/>
</dbReference>
<dbReference type="GO" id="GO:0003676">
    <property type="term" value="F:nucleic acid binding"/>
    <property type="evidence" value="ECO:0007669"/>
    <property type="project" value="InterPro"/>
</dbReference>
<dbReference type="InterPro" id="IPR012337">
    <property type="entry name" value="RNaseH-like_sf"/>
</dbReference>
<proteinExistence type="predicted"/>
<keyword evidence="1" id="KW-0808">Transferase</keyword>
<dbReference type="InterPro" id="IPR053134">
    <property type="entry name" value="RNA-dir_DNA_polymerase"/>
</dbReference>
<keyword evidence="6" id="KW-0695">RNA-directed DNA polymerase</keyword>
<keyword evidence="2" id="KW-0548">Nucleotidyltransferase</keyword>
<keyword evidence="9" id="KW-1185">Reference proteome</keyword>